<reference evidence="22 23" key="1">
    <citation type="submission" date="2020-08" db="EMBL/GenBank/DDBJ databases">
        <title>Sequencing the genomes of 1000 actinobacteria strains.</title>
        <authorList>
            <person name="Klenk H.-P."/>
        </authorList>
    </citation>
    <scope>NUCLEOTIDE SEQUENCE [LARGE SCALE GENOMIC DNA]</scope>
    <source>
        <strain evidence="22 23">DSM 9581</strain>
    </source>
</reference>
<evidence type="ECO:0000313" key="23">
    <source>
        <dbReference type="Proteomes" id="UP000564629"/>
    </source>
</evidence>
<dbReference type="AlphaFoldDB" id="A0A7W8SC27"/>
<keyword evidence="15" id="KW-0902">Two-component regulatory system</keyword>
<evidence type="ECO:0000256" key="18">
    <source>
        <dbReference type="ARBA" id="ARBA00030800"/>
    </source>
</evidence>
<dbReference type="OrthoDB" id="144293at2"/>
<keyword evidence="6" id="KW-0004">4Fe-4S</keyword>
<keyword evidence="20" id="KW-0472">Membrane</keyword>
<evidence type="ECO:0000256" key="10">
    <source>
        <dbReference type="ARBA" id="ARBA00022723"/>
    </source>
</evidence>
<evidence type="ECO:0000256" key="15">
    <source>
        <dbReference type="ARBA" id="ARBA00023012"/>
    </source>
</evidence>
<feature type="transmembrane region" description="Helical" evidence="20">
    <location>
        <begin position="151"/>
        <end position="171"/>
    </location>
</feature>
<keyword evidence="16" id="KW-0411">Iron-sulfur</keyword>
<evidence type="ECO:0000256" key="16">
    <source>
        <dbReference type="ARBA" id="ARBA00023014"/>
    </source>
</evidence>
<dbReference type="EC" id="2.7.13.3" evidence="4"/>
<evidence type="ECO:0000256" key="4">
    <source>
        <dbReference type="ARBA" id="ARBA00012438"/>
    </source>
</evidence>
<evidence type="ECO:0000256" key="12">
    <source>
        <dbReference type="ARBA" id="ARBA00022777"/>
    </source>
</evidence>
<organism evidence="22 23">
    <name type="scientific">Cellulomonas hominis</name>
    <dbReference type="NCBI Taxonomy" id="156981"/>
    <lineage>
        <taxon>Bacteria</taxon>
        <taxon>Bacillati</taxon>
        <taxon>Actinomycetota</taxon>
        <taxon>Actinomycetes</taxon>
        <taxon>Micrococcales</taxon>
        <taxon>Cellulomonadaceae</taxon>
        <taxon>Cellulomonas</taxon>
    </lineage>
</organism>
<dbReference type="PROSITE" id="PS50109">
    <property type="entry name" value="HIS_KIN"/>
    <property type="match status" value="1"/>
</dbReference>
<dbReference type="SMART" id="SM00387">
    <property type="entry name" value="HATPase_c"/>
    <property type="match status" value="1"/>
</dbReference>
<dbReference type="PRINTS" id="PR00344">
    <property type="entry name" value="BCTRLSENSOR"/>
</dbReference>
<dbReference type="InterPro" id="IPR036890">
    <property type="entry name" value="HATPase_C_sf"/>
</dbReference>
<evidence type="ECO:0000256" key="5">
    <source>
        <dbReference type="ARBA" id="ARBA00017322"/>
    </source>
</evidence>
<feature type="region of interest" description="Disordered" evidence="19">
    <location>
        <begin position="1"/>
        <end position="36"/>
    </location>
</feature>
<keyword evidence="10" id="KW-0479">Metal-binding</keyword>
<feature type="transmembrane region" description="Helical" evidence="20">
    <location>
        <begin position="53"/>
        <end position="73"/>
    </location>
</feature>
<dbReference type="EMBL" id="JACHDN010000001">
    <property type="protein sequence ID" value="MBB5472327.1"/>
    <property type="molecule type" value="Genomic_DNA"/>
</dbReference>
<comment type="function">
    <text evidence="17">Member of the two-component regulatory system NreB/NreC involved in the control of dissimilatory nitrate/nitrite reduction in response to oxygen. NreB functions as a direct oxygen sensor histidine kinase which is autophosphorylated, in the absence of oxygen, probably at the conserved histidine residue, and transfers its phosphate group probably to a conserved aspartate residue of NreC. NreB/NreC activates the expression of the nitrate (narGHJI) and nitrite (nir) reductase operons, as well as the putative nitrate transporter gene narT.</text>
</comment>
<accession>A0A7W8SC27</accession>
<dbReference type="InterPro" id="IPR004358">
    <property type="entry name" value="Sig_transdc_His_kin-like_C"/>
</dbReference>
<keyword evidence="13" id="KW-0067">ATP-binding</keyword>
<comment type="subcellular location">
    <subcellularLocation>
        <location evidence="3">Cytoplasm</location>
    </subcellularLocation>
</comment>
<evidence type="ECO:0000256" key="13">
    <source>
        <dbReference type="ARBA" id="ARBA00022840"/>
    </source>
</evidence>
<evidence type="ECO:0000256" key="19">
    <source>
        <dbReference type="SAM" id="MobiDB-lite"/>
    </source>
</evidence>
<dbReference type="Pfam" id="PF07730">
    <property type="entry name" value="HisKA_3"/>
    <property type="match status" value="1"/>
</dbReference>
<dbReference type="GO" id="GO:0000155">
    <property type="term" value="F:phosphorelay sensor kinase activity"/>
    <property type="evidence" value="ECO:0007669"/>
    <property type="project" value="InterPro"/>
</dbReference>
<keyword evidence="20" id="KW-0812">Transmembrane</keyword>
<dbReference type="GO" id="GO:0051539">
    <property type="term" value="F:4 iron, 4 sulfur cluster binding"/>
    <property type="evidence" value="ECO:0007669"/>
    <property type="project" value="UniProtKB-KW"/>
</dbReference>
<dbReference type="Gene3D" id="3.30.565.10">
    <property type="entry name" value="Histidine kinase-like ATPase, C-terminal domain"/>
    <property type="match status" value="1"/>
</dbReference>
<evidence type="ECO:0000313" key="22">
    <source>
        <dbReference type="EMBL" id="MBB5472327.1"/>
    </source>
</evidence>
<evidence type="ECO:0000256" key="11">
    <source>
        <dbReference type="ARBA" id="ARBA00022741"/>
    </source>
</evidence>
<dbReference type="PANTHER" id="PTHR24421">
    <property type="entry name" value="NITRATE/NITRITE SENSOR PROTEIN NARX-RELATED"/>
    <property type="match status" value="1"/>
</dbReference>
<evidence type="ECO:0000256" key="7">
    <source>
        <dbReference type="ARBA" id="ARBA00022490"/>
    </source>
</evidence>
<dbReference type="GO" id="GO:0005737">
    <property type="term" value="C:cytoplasm"/>
    <property type="evidence" value="ECO:0007669"/>
    <property type="project" value="UniProtKB-SubCell"/>
</dbReference>
<keyword evidence="14" id="KW-0408">Iron</keyword>
<dbReference type="InterPro" id="IPR017205">
    <property type="entry name" value="Sig_transdc_His_kinase_ChrS"/>
</dbReference>
<evidence type="ECO:0000256" key="20">
    <source>
        <dbReference type="SAM" id="Phobius"/>
    </source>
</evidence>
<keyword evidence="8" id="KW-0597">Phosphoprotein</keyword>
<comment type="caution">
    <text evidence="22">The sequence shown here is derived from an EMBL/GenBank/DDBJ whole genome shotgun (WGS) entry which is preliminary data.</text>
</comment>
<gene>
    <name evidence="22" type="ORF">HNR08_001063</name>
</gene>
<sequence length="444" mass="46355">MRTGEQPVAGARGAQPVTGGTPGWFLPGAEERPDDSGAERTEFWRRALAGWDVAFYVLLAISAVSIVTVADTFPPDGATWAALGGLTVLLAAYVLVGRRGAQRGDLRLTRAYLVVLVLVVSLCSGVSTIGSILLFVGFSQVWFFAASLREGVVASVVLAVASCVTIAGGAFASGERPTTGDLVVLAAQMSVGLIFSLALGMWITRVAERSEERAELLERLEATQAALAASHHAAGVVAERERMAQEIHDTLAQGFTSVVMLAQTAQAQIEVGRPEQAADRLAQIEQVARDNLAEARALVAAFGPAALADATLAEALVRLGERFRAETGVQVEVVLADVGDASRDTEVVLLRAAQEALANVRKHAGARRVLLRLQREDGAVALEVLDDGQGLAPGTAEGVGLRGMRDRVAAGGGTLDVAGEPGRGTRVRLAMPLGTRTRDGDGTA</sequence>
<comment type="catalytic activity">
    <reaction evidence="1">
        <text>ATP + protein L-histidine = ADP + protein N-phospho-L-histidine.</text>
        <dbReference type="EC" id="2.7.13.3"/>
    </reaction>
</comment>
<dbReference type="GO" id="GO:0046983">
    <property type="term" value="F:protein dimerization activity"/>
    <property type="evidence" value="ECO:0007669"/>
    <property type="project" value="InterPro"/>
</dbReference>
<evidence type="ECO:0000256" key="9">
    <source>
        <dbReference type="ARBA" id="ARBA00022679"/>
    </source>
</evidence>
<dbReference type="PANTHER" id="PTHR24421:SF10">
    <property type="entry name" value="NITRATE_NITRITE SENSOR PROTEIN NARQ"/>
    <property type="match status" value="1"/>
</dbReference>
<dbReference type="Gene3D" id="1.20.5.1930">
    <property type="match status" value="1"/>
</dbReference>
<comment type="cofactor">
    <cofactor evidence="2">
        <name>[4Fe-4S] cluster</name>
        <dbReference type="ChEBI" id="CHEBI:49883"/>
    </cofactor>
</comment>
<evidence type="ECO:0000256" key="14">
    <source>
        <dbReference type="ARBA" id="ARBA00023004"/>
    </source>
</evidence>
<dbReference type="Pfam" id="PF02518">
    <property type="entry name" value="HATPase_c"/>
    <property type="match status" value="1"/>
</dbReference>
<feature type="transmembrane region" description="Helical" evidence="20">
    <location>
        <begin position="183"/>
        <end position="203"/>
    </location>
</feature>
<dbReference type="InterPro" id="IPR003594">
    <property type="entry name" value="HATPase_dom"/>
</dbReference>
<dbReference type="InterPro" id="IPR050482">
    <property type="entry name" value="Sensor_HK_TwoCompSys"/>
</dbReference>
<dbReference type="InterPro" id="IPR005467">
    <property type="entry name" value="His_kinase_dom"/>
</dbReference>
<dbReference type="InterPro" id="IPR011712">
    <property type="entry name" value="Sig_transdc_His_kin_sub3_dim/P"/>
</dbReference>
<proteinExistence type="predicted"/>
<evidence type="ECO:0000259" key="21">
    <source>
        <dbReference type="PROSITE" id="PS50109"/>
    </source>
</evidence>
<feature type="domain" description="Histidine kinase" evidence="21">
    <location>
        <begin position="242"/>
        <end position="435"/>
    </location>
</feature>
<evidence type="ECO:0000256" key="1">
    <source>
        <dbReference type="ARBA" id="ARBA00000085"/>
    </source>
</evidence>
<dbReference type="GO" id="GO:0005524">
    <property type="term" value="F:ATP binding"/>
    <property type="evidence" value="ECO:0007669"/>
    <property type="project" value="UniProtKB-KW"/>
</dbReference>
<keyword evidence="20" id="KW-1133">Transmembrane helix</keyword>
<dbReference type="Proteomes" id="UP000564629">
    <property type="component" value="Unassembled WGS sequence"/>
</dbReference>
<name>A0A7W8SC27_9CELL</name>
<dbReference type="SUPFAM" id="SSF55874">
    <property type="entry name" value="ATPase domain of HSP90 chaperone/DNA topoisomerase II/histidine kinase"/>
    <property type="match status" value="1"/>
</dbReference>
<keyword evidence="7" id="KW-0963">Cytoplasm</keyword>
<feature type="transmembrane region" description="Helical" evidence="20">
    <location>
        <begin position="112"/>
        <end position="145"/>
    </location>
</feature>
<evidence type="ECO:0000256" key="2">
    <source>
        <dbReference type="ARBA" id="ARBA00001966"/>
    </source>
</evidence>
<keyword evidence="11" id="KW-0547">Nucleotide-binding</keyword>
<protein>
    <recommendedName>
        <fullName evidence="5">Oxygen sensor histidine kinase NreB</fullName>
        <ecNumber evidence="4">2.7.13.3</ecNumber>
    </recommendedName>
    <alternativeName>
        <fullName evidence="18">Nitrogen regulation protein B</fullName>
    </alternativeName>
</protein>
<keyword evidence="9" id="KW-0808">Transferase</keyword>
<evidence type="ECO:0000256" key="17">
    <source>
        <dbReference type="ARBA" id="ARBA00024827"/>
    </source>
</evidence>
<dbReference type="PIRSF" id="PIRSF037434">
    <property type="entry name" value="STHK_ChrS"/>
    <property type="match status" value="1"/>
</dbReference>
<dbReference type="GO" id="GO:0016020">
    <property type="term" value="C:membrane"/>
    <property type="evidence" value="ECO:0007669"/>
    <property type="project" value="InterPro"/>
</dbReference>
<evidence type="ECO:0000256" key="3">
    <source>
        <dbReference type="ARBA" id="ARBA00004496"/>
    </source>
</evidence>
<evidence type="ECO:0000256" key="8">
    <source>
        <dbReference type="ARBA" id="ARBA00022553"/>
    </source>
</evidence>
<dbReference type="GO" id="GO:0046872">
    <property type="term" value="F:metal ion binding"/>
    <property type="evidence" value="ECO:0007669"/>
    <property type="project" value="UniProtKB-KW"/>
</dbReference>
<evidence type="ECO:0000256" key="6">
    <source>
        <dbReference type="ARBA" id="ARBA00022485"/>
    </source>
</evidence>
<dbReference type="CDD" id="cd16917">
    <property type="entry name" value="HATPase_UhpB-NarQ-NarX-like"/>
    <property type="match status" value="1"/>
</dbReference>
<keyword evidence="12 22" id="KW-0418">Kinase</keyword>
<feature type="transmembrane region" description="Helical" evidence="20">
    <location>
        <begin position="79"/>
        <end position="96"/>
    </location>
</feature>
<dbReference type="RefSeq" id="WP_146839586.1">
    <property type="nucleotide sequence ID" value="NZ_BJVQ01000056.1"/>
</dbReference>